<feature type="domain" description="O-antigen ligase-related" evidence="6">
    <location>
        <begin position="205"/>
        <end position="357"/>
    </location>
</feature>
<accession>A0A4Y8SHS5</accession>
<dbReference type="AlphaFoldDB" id="A0A4Y8SHS5"/>
<keyword evidence="8" id="KW-1185">Reference proteome</keyword>
<feature type="transmembrane region" description="Helical" evidence="5">
    <location>
        <begin position="373"/>
        <end position="392"/>
    </location>
</feature>
<evidence type="ECO:0000256" key="4">
    <source>
        <dbReference type="ARBA" id="ARBA00023136"/>
    </source>
</evidence>
<organism evidence="7 8">
    <name type="scientific">Mucilaginibacter psychrotolerans</name>
    <dbReference type="NCBI Taxonomy" id="1524096"/>
    <lineage>
        <taxon>Bacteria</taxon>
        <taxon>Pseudomonadati</taxon>
        <taxon>Bacteroidota</taxon>
        <taxon>Sphingobacteriia</taxon>
        <taxon>Sphingobacteriales</taxon>
        <taxon>Sphingobacteriaceae</taxon>
        <taxon>Mucilaginibacter</taxon>
    </lineage>
</organism>
<feature type="transmembrane region" description="Helical" evidence="5">
    <location>
        <begin position="65"/>
        <end position="84"/>
    </location>
</feature>
<evidence type="ECO:0000259" key="6">
    <source>
        <dbReference type="Pfam" id="PF04932"/>
    </source>
</evidence>
<dbReference type="PANTHER" id="PTHR37422:SF13">
    <property type="entry name" value="LIPOPOLYSACCHARIDE BIOSYNTHESIS PROTEIN PA4999-RELATED"/>
    <property type="match status" value="1"/>
</dbReference>
<dbReference type="Proteomes" id="UP000297540">
    <property type="component" value="Unassembled WGS sequence"/>
</dbReference>
<comment type="caution">
    <text evidence="7">The sequence shown here is derived from an EMBL/GenBank/DDBJ whole genome shotgun (WGS) entry which is preliminary data.</text>
</comment>
<dbReference type="GO" id="GO:0016020">
    <property type="term" value="C:membrane"/>
    <property type="evidence" value="ECO:0007669"/>
    <property type="project" value="UniProtKB-SubCell"/>
</dbReference>
<protein>
    <submittedName>
        <fullName evidence="7">O-antigen ligase family protein</fullName>
    </submittedName>
</protein>
<evidence type="ECO:0000313" key="8">
    <source>
        <dbReference type="Proteomes" id="UP000297540"/>
    </source>
</evidence>
<feature type="transmembrane region" description="Helical" evidence="5">
    <location>
        <begin position="398"/>
        <end position="420"/>
    </location>
</feature>
<keyword evidence="3 5" id="KW-1133">Transmembrane helix</keyword>
<keyword evidence="7" id="KW-0436">Ligase</keyword>
<evidence type="ECO:0000256" key="3">
    <source>
        <dbReference type="ARBA" id="ARBA00022989"/>
    </source>
</evidence>
<keyword evidence="4 5" id="KW-0472">Membrane</keyword>
<dbReference type="EMBL" id="SOZE01000007">
    <property type="protein sequence ID" value="TFF38210.1"/>
    <property type="molecule type" value="Genomic_DNA"/>
</dbReference>
<feature type="transmembrane region" description="Helical" evidence="5">
    <location>
        <begin position="163"/>
        <end position="183"/>
    </location>
</feature>
<dbReference type="OrthoDB" id="1435411at2"/>
<evidence type="ECO:0000256" key="2">
    <source>
        <dbReference type="ARBA" id="ARBA00022692"/>
    </source>
</evidence>
<feature type="transmembrane region" description="Helical" evidence="5">
    <location>
        <begin position="120"/>
        <end position="143"/>
    </location>
</feature>
<dbReference type="RefSeq" id="WP_133229892.1">
    <property type="nucleotide sequence ID" value="NZ_SOZE01000007.1"/>
</dbReference>
<dbReference type="GO" id="GO:0016874">
    <property type="term" value="F:ligase activity"/>
    <property type="evidence" value="ECO:0007669"/>
    <property type="project" value="UniProtKB-KW"/>
</dbReference>
<proteinExistence type="predicted"/>
<keyword evidence="2 5" id="KW-0812">Transmembrane</keyword>
<gene>
    <name evidence="7" type="ORF">E2R66_09235</name>
</gene>
<comment type="subcellular location">
    <subcellularLocation>
        <location evidence="1">Membrane</location>
        <topology evidence="1">Multi-pass membrane protein</topology>
    </subcellularLocation>
</comment>
<name>A0A4Y8SHS5_9SPHI</name>
<feature type="transmembrane region" description="Helical" evidence="5">
    <location>
        <begin position="245"/>
        <end position="263"/>
    </location>
</feature>
<evidence type="ECO:0000256" key="5">
    <source>
        <dbReference type="SAM" id="Phobius"/>
    </source>
</evidence>
<dbReference type="InterPro" id="IPR051533">
    <property type="entry name" value="WaaL-like"/>
</dbReference>
<sequence>MPTTLKELFPRGDSLANRISYYHMALLLLSLPYDMFYSHLILISFILHTLIHLKRAEVKPLITRPNLALASIFFLTVAATIYSINKPVAFAEWGKQITILLFPLVFCLNPINLKKYRAPLLLTFALGSTVAILYLYLQAFRAIRFYHLPLSAIYSADFTNHNFAGPLEIHATFFSMQIALALAYMLTELIKTKSAGYRALCIWCTVVLATGIIQLSSKSVSVALLVIINIAAPVFLLRGKVRLRYAAVTLSVSALLIVGIYHMDNFKERYITDLKTDLSKAKADELFDPRLARWQLALKLAAKSPVIGHGAGTEIGLLKEEFFGHHFYRSYLAGLNAHSEFISLLIKAGLAGLLVYLFTLYFGFRQAIRSGDVLLFSFMLIIATVSFSENLLDVDKGIFFYSLFFSFLVYSGQEQTGAAVNRRRKTHTYGPPELITAPHMQN</sequence>
<evidence type="ECO:0000313" key="7">
    <source>
        <dbReference type="EMBL" id="TFF38210.1"/>
    </source>
</evidence>
<feature type="transmembrane region" description="Helical" evidence="5">
    <location>
        <begin position="36"/>
        <end position="53"/>
    </location>
</feature>
<dbReference type="Pfam" id="PF04932">
    <property type="entry name" value="Wzy_C"/>
    <property type="match status" value="1"/>
</dbReference>
<feature type="transmembrane region" description="Helical" evidence="5">
    <location>
        <begin position="219"/>
        <end position="238"/>
    </location>
</feature>
<dbReference type="InterPro" id="IPR007016">
    <property type="entry name" value="O-antigen_ligase-rel_domated"/>
</dbReference>
<feature type="transmembrane region" description="Helical" evidence="5">
    <location>
        <begin position="195"/>
        <end position="213"/>
    </location>
</feature>
<dbReference type="PANTHER" id="PTHR37422">
    <property type="entry name" value="TEICHURONIC ACID BIOSYNTHESIS PROTEIN TUAE"/>
    <property type="match status" value="1"/>
</dbReference>
<feature type="transmembrane region" description="Helical" evidence="5">
    <location>
        <begin position="96"/>
        <end position="113"/>
    </location>
</feature>
<evidence type="ECO:0000256" key="1">
    <source>
        <dbReference type="ARBA" id="ARBA00004141"/>
    </source>
</evidence>
<reference evidence="7 8" key="1">
    <citation type="journal article" date="2017" name="Int. J. Syst. Evol. Microbiol.">
        <title>Mucilaginibacterpsychrotolerans sp. nov., isolated from peatlands.</title>
        <authorList>
            <person name="Deng Y."/>
            <person name="Shen L."/>
            <person name="Xu B."/>
            <person name="Liu Y."/>
            <person name="Gu Z."/>
            <person name="Liu H."/>
            <person name="Zhou Y."/>
        </authorList>
    </citation>
    <scope>NUCLEOTIDE SEQUENCE [LARGE SCALE GENOMIC DNA]</scope>
    <source>
        <strain evidence="7 8">NH7-4</strain>
    </source>
</reference>
<feature type="transmembrane region" description="Helical" evidence="5">
    <location>
        <begin position="341"/>
        <end position="361"/>
    </location>
</feature>